<evidence type="ECO:0000256" key="8">
    <source>
        <dbReference type="ARBA" id="ARBA00023264"/>
    </source>
</evidence>
<keyword evidence="7" id="KW-0444">Lipid biosynthesis</keyword>
<name>A0A2N5NKC1_MEDGN</name>
<evidence type="ECO:0000256" key="5">
    <source>
        <dbReference type="ARBA" id="ARBA00022777"/>
    </source>
</evidence>
<keyword evidence="7" id="KW-0594">Phospholipid biosynthesis</keyword>
<evidence type="ECO:0000259" key="9">
    <source>
        <dbReference type="PROSITE" id="PS50146"/>
    </source>
</evidence>
<dbReference type="InterPro" id="IPR001206">
    <property type="entry name" value="Diacylglycerol_kinase_cat_dom"/>
</dbReference>
<reference evidence="10 11" key="1">
    <citation type="journal article" date="2017" name="Genome Med.">
        <title>A novel Ruminococcus gnavus clade enriched in inflammatory bowel disease patients.</title>
        <authorList>
            <person name="Hall A.B."/>
            <person name="Yassour M."/>
            <person name="Sauk J."/>
            <person name="Garner A."/>
            <person name="Jiang X."/>
            <person name="Arthur T."/>
            <person name="Lagoudas G.K."/>
            <person name="Vatanen T."/>
            <person name="Fornelos N."/>
            <person name="Wilson R."/>
            <person name="Bertha M."/>
            <person name="Cohen M."/>
            <person name="Garber J."/>
            <person name="Khalili H."/>
            <person name="Gevers D."/>
            <person name="Ananthakrishnan A.N."/>
            <person name="Kugathasan S."/>
            <person name="Lander E.S."/>
            <person name="Blainey P."/>
            <person name="Vlamakis H."/>
            <person name="Xavier R.J."/>
            <person name="Huttenhower C."/>
        </authorList>
    </citation>
    <scope>NUCLEOTIDE SEQUENCE [LARGE SCALE GENOMIC DNA]</scope>
    <source>
        <strain evidence="10 11">RJX1118</strain>
    </source>
</reference>
<sequence>MRYCFIINPNSRSQRGRAIWEEVQKELEKSQIKYEIYLTERRKNATAIAAMLTADQEEKTLVVLGGDGTVNEVLNGIQNFENVILGYIPTGSSNDFARGMKIPKDPVKALHLVLHPQAIQKMDIGVVDYGEKSRRFAVSAGIGFDAIICHQASVSKLKAALNKIRLGKLTYAGIAIDRLIKDDTVRAEIELDKGEMQVFRDTYFAAVQNQPYEGGGFKFCPEADPGDRKLDVIVVSGLKRWQVIRTLLLAFQGKHVGHKGISIFRCEEVKIRFSQARAVHTDGEAVFLKKEIRMHVLPQQVRVITS</sequence>
<organism evidence="10 11">
    <name type="scientific">Mediterraneibacter gnavus</name>
    <name type="common">Ruminococcus gnavus</name>
    <dbReference type="NCBI Taxonomy" id="33038"/>
    <lineage>
        <taxon>Bacteria</taxon>
        <taxon>Bacillati</taxon>
        <taxon>Bacillota</taxon>
        <taxon>Clostridia</taxon>
        <taxon>Lachnospirales</taxon>
        <taxon>Lachnospiraceae</taxon>
        <taxon>Mediterraneibacter</taxon>
    </lineage>
</organism>
<dbReference type="InterPro" id="IPR017438">
    <property type="entry name" value="ATP-NAD_kinase_N"/>
</dbReference>
<dbReference type="InterPro" id="IPR045540">
    <property type="entry name" value="YegS/DAGK_C"/>
</dbReference>
<dbReference type="SMART" id="SM00046">
    <property type="entry name" value="DAGKc"/>
    <property type="match status" value="1"/>
</dbReference>
<keyword evidence="4" id="KW-0547">Nucleotide-binding</keyword>
<dbReference type="InterPro" id="IPR050187">
    <property type="entry name" value="Lipid_Phosphate_FormReg"/>
</dbReference>
<evidence type="ECO:0000256" key="7">
    <source>
        <dbReference type="ARBA" id="ARBA00023209"/>
    </source>
</evidence>
<comment type="similarity">
    <text evidence="2">Belongs to the diacylglycerol/lipid kinase family.</text>
</comment>
<dbReference type="GO" id="GO:0005524">
    <property type="term" value="F:ATP binding"/>
    <property type="evidence" value="ECO:0007669"/>
    <property type="project" value="UniProtKB-KW"/>
</dbReference>
<keyword evidence="7" id="KW-0443">Lipid metabolism</keyword>
<feature type="domain" description="DAGKc" evidence="9">
    <location>
        <begin position="1"/>
        <end position="130"/>
    </location>
</feature>
<dbReference type="RefSeq" id="WP_101879359.1">
    <property type="nucleotide sequence ID" value="NZ_NIHM01000005.1"/>
</dbReference>
<keyword evidence="8" id="KW-1208">Phospholipid metabolism</keyword>
<keyword evidence="3" id="KW-0808">Transferase</keyword>
<dbReference type="PANTHER" id="PTHR12358">
    <property type="entry name" value="SPHINGOSINE KINASE"/>
    <property type="match status" value="1"/>
</dbReference>
<evidence type="ECO:0000256" key="4">
    <source>
        <dbReference type="ARBA" id="ARBA00022741"/>
    </source>
</evidence>
<evidence type="ECO:0000256" key="2">
    <source>
        <dbReference type="ARBA" id="ARBA00005983"/>
    </source>
</evidence>
<dbReference type="InterPro" id="IPR005218">
    <property type="entry name" value="Diacylglycerol/lipid_kinase"/>
</dbReference>
<keyword evidence="6" id="KW-0067">ATP-binding</keyword>
<dbReference type="Pfam" id="PF00781">
    <property type="entry name" value="DAGK_cat"/>
    <property type="match status" value="1"/>
</dbReference>
<comment type="cofactor">
    <cofactor evidence="1">
        <name>Mg(2+)</name>
        <dbReference type="ChEBI" id="CHEBI:18420"/>
    </cofactor>
</comment>
<dbReference type="Pfam" id="PF19279">
    <property type="entry name" value="YegS_C"/>
    <property type="match status" value="1"/>
</dbReference>
<dbReference type="SUPFAM" id="SSF111331">
    <property type="entry name" value="NAD kinase/diacylglycerol kinase-like"/>
    <property type="match status" value="1"/>
</dbReference>
<dbReference type="GO" id="GO:0016301">
    <property type="term" value="F:kinase activity"/>
    <property type="evidence" value="ECO:0007669"/>
    <property type="project" value="UniProtKB-KW"/>
</dbReference>
<dbReference type="GO" id="GO:0008654">
    <property type="term" value="P:phospholipid biosynthetic process"/>
    <property type="evidence" value="ECO:0007669"/>
    <property type="project" value="UniProtKB-KW"/>
</dbReference>
<keyword evidence="5 10" id="KW-0418">Kinase</keyword>
<dbReference type="Gene3D" id="3.40.50.10330">
    <property type="entry name" value="Probable inorganic polyphosphate/atp-NAD kinase, domain 1"/>
    <property type="match status" value="1"/>
</dbReference>
<dbReference type="EMBL" id="NIHM01000005">
    <property type="protein sequence ID" value="PLT56585.1"/>
    <property type="molecule type" value="Genomic_DNA"/>
</dbReference>
<dbReference type="NCBIfam" id="TIGR00147">
    <property type="entry name" value="YegS/Rv2252/BmrU family lipid kinase"/>
    <property type="match status" value="1"/>
</dbReference>
<dbReference type="Gene3D" id="2.60.200.40">
    <property type="match status" value="1"/>
</dbReference>
<dbReference type="AlphaFoldDB" id="A0A2N5NKC1"/>
<dbReference type="Proteomes" id="UP000234849">
    <property type="component" value="Unassembled WGS sequence"/>
</dbReference>
<evidence type="ECO:0000256" key="3">
    <source>
        <dbReference type="ARBA" id="ARBA00022679"/>
    </source>
</evidence>
<evidence type="ECO:0000256" key="1">
    <source>
        <dbReference type="ARBA" id="ARBA00001946"/>
    </source>
</evidence>
<protein>
    <submittedName>
        <fullName evidence="10">Diacylglycerol kinase</fullName>
    </submittedName>
</protein>
<gene>
    <name evidence="10" type="ORF">CDL18_05270</name>
</gene>
<dbReference type="PROSITE" id="PS50146">
    <property type="entry name" value="DAGK"/>
    <property type="match status" value="1"/>
</dbReference>
<evidence type="ECO:0000256" key="6">
    <source>
        <dbReference type="ARBA" id="ARBA00022840"/>
    </source>
</evidence>
<dbReference type="InterPro" id="IPR016064">
    <property type="entry name" value="NAD/diacylglycerol_kinase_sf"/>
</dbReference>
<dbReference type="PANTHER" id="PTHR12358:SF54">
    <property type="entry name" value="SPHINGOSINE KINASE RELATED PROTEIN"/>
    <property type="match status" value="1"/>
</dbReference>
<evidence type="ECO:0000313" key="10">
    <source>
        <dbReference type="EMBL" id="PLT56585.1"/>
    </source>
</evidence>
<comment type="caution">
    <text evidence="10">The sequence shown here is derived from an EMBL/GenBank/DDBJ whole genome shotgun (WGS) entry which is preliminary data.</text>
</comment>
<proteinExistence type="inferred from homology"/>
<evidence type="ECO:0000313" key="11">
    <source>
        <dbReference type="Proteomes" id="UP000234849"/>
    </source>
</evidence>
<accession>A0A2N5NKC1</accession>